<dbReference type="InterPro" id="IPR052099">
    <property type="entry name" value="Regulatory_TF_Diverse"/>
</dbReference>
<dbReference type="InterPro" id="IPR036638">
    <property type="entry name" value="HLH_DNA-bd_sf"/>
</dbReference>
<keyword evidence="5" id="KW-1185">Reference proteome</keyword>
<keyword evidence="1" id="KW-0175">Coiled coil</keyword>
<feature type="domain" description="BHLH" evidence="3">
    <location>
        <begin position="217"/>
        <end position="302"/>
    </location>
</feature>
<evidence type="ECO:0000259" key="3">
    <source>
        <dbReference type="PROSITE" id="PS50888"/>
    </source>
</evidence>
<dbReference type="GO" id="GO:0046983">
    <property type="term" value="F:protein dimerization activity"/>
    <property type="evidence" value="ECO:0007669"/>
    <property type="project" value="InterPro"/>
</dbReference>
<accession>A0AAE0LM87</accession>
<dbReference type="EMBL" id="JAUEPN010000014">
    <property type="protein sequence ID" value="KAK3290357.1"/>
    <property type="molecule type" value="Genomic_DNA"/>
</dbReference>
<dbReference type="GO" id="GO:0003677">
    <property type="term" value="F:DNA binding"/>
    <property type="evidence" value="ECO:0007669"/>
    <property type="project" value="UniProtKB-KW"/>
</dbReference>
<dbReference type="RefSeq" id="XP_062653871.1">
    <property type="nucleotide sequence ID" value="XM_062804975.1"/>
</dbReference>
<dbReference type="Proteomes" id="UP001278766">
    <property type="component" value="Unassembled WGS sequence"/>
</dbReference>
<feature type="compositionally biased region" description="Low complexity" evidence="2">
    <location>
        <begin position="153"/>
        <end position="162"/>
    </location>
</feature>
<dbReference type="Gene3D" id="4.10.280.10">
    <property type="entry name" value="Helix-loop-helix DNA-binding domain"/>
    <property type="match status" value="1"/>
</dbReference>
<gene>
    <name evidence="4" type="ORF">B0H64DRAFT_413337</name>
</gene>
<name>A0AAE0LM87_9PEZI</name>
<protein>
    <submittedName>
        <fullName evidence="4">Helix-loop-helix DNA-binding domain-containing protein</fullName>
    </submittedName>
</protein>
<proteinExistence type="predicted"/>
<dbReference type="GeneID" id="87841923"/>
<dbReference type="InterPro" id="IPR011598">
    <property type="entry name" value="bHLH_dom"/>
</dbReference>
<evidence type="ECO:0000313" key="4">
    <source>
        <dbReference type="EMBL" id="KAK3290357.1"/>
    </source>
</evidence>
<dbReference type="AlphaFoldDB" id="A0AAE0LM87"/>
<evidence type="ECO:0000256" key="2">
    <source>
        <dbReference type="SAM" id="MobiDB-lite"/>
    </source>
</evidence>
<evidence type="ECO:0000313" key="5">
    <source>
        <dbReference type="Proteomes" id="UP001278766"/>
    </source>
</evidence>
<comment type="caution">
    <text evidence="4">The sequence shown here is derived from an EMBL/GenBank/DDBJ whole genome shotgun (WGS) entry which is preliminary data.</text>
</comment>
<dbReference type="Pfam" id="PF00010">
    <property type="entry name" value="HLH"/>
    <property type="match status" value="1"/>
</dbReference>
<feature type="coiled-coil region" evidence="1">
    <location>
        <begin position="292"/>
        <end position="319"/>
    </location>
</feature>
<dbReference type="SUPFAM" id="SSF47459">
    <property type="entry name" value="HLH, helix-loop-helix DNA-binding domain"/>
    <property type="match status" value="1"/>
</dbReference>
<feature type="region of interest" description="Disordered" evidence="2">
    <location>
        <begin position="135"/>
        <end position="222"/>
    </location>
</feature>
<reference evidence="4" key="1">
    <citation type="journal article" date="2023" name="Mol. Phylogenet. Evol.">
        <title>Genome-scale phylogeny and comparative genomics of the fungal order Sordariales.</title>
        <authorList>
            <person name="Hensen N."/>
            <person name="Bonometti L."/>
            <person name="Westerberg I."/>
            <person name="Brannstrom I.O."/>
            <person name="Guillou S."/>
            <person name="Cros-Aarteil S."/>
            <person name="Calhoun S."/>
            <person name="Haridas S."/>
            <person name="Kuo A."/>
            <person name="Mondo S."/>
            <person name="Pangilinan J."/>
            <person name="Riley R."/>
            <person name="LaButti K."/>
            <person name="Andreopoulos B."/>
            <person name="Lipzen A."/>
            <person name="Chen C."/>
            <person name="Yan M."/>
            <person name="Daum C."/>
            <person name="Ng V."/>
            <person name="Clum A."/>
            <person name="Steindorff A."/>
            <person name="Ohm R.A."/>
            <person name="Martin F."/>
            <person name="Silar P."/>
            <person name="Natvig D.O."/>
            <person name="Lalanne C."/>
            <person name="Gautier V."/>
            <person name="Ament-Velasquez S.L."/>
            <person name="Kruys A."/>
            <person name="Hutchinson M.I."/>
            <person name="Powell A.J."/>
            <person name="Barry K."/>
            <person name="Miller A.N."/>
            <person name="Grigoriev I.V."/>
            <person name="Debuchy R."/>
            <person name="Gladieux P."/>
            <person name="Hiltunen Thoren M."/>
            <person name="Johannesson H."/>
        </authorList>
    </citation>
    <scope>NUCLEOTIDE SEQUENCE</scope>
    <source>
        <strain evidence="4">CBS 168.71</strain>
    </source>
</reference>
<sequence length="354" mass="36918">MSGTTTIDSSMAFDPYTTTSFDASDLQTYPDYSPMSFFDTEDFGADFSSGSAASPSSPLSPALSASSFGFPTTDAWTARDSVALSPEPEKLFECQTFASCSPSNPTSSPVINPLDLTVPPFFQSPQIMLATIPNQQQPTTTALPTPPTPSTTPPITNTTTSTKRYPSRGLKRKSASSPCDSEEPAPKSAATSPPSPTTSAANRPSATPTTPTGTPAPKKTAHNMIEKRYRTNLNDKITQLRDAVPSLRILAHQRSPTTTTDATAAAAADVDVDEAATGNGGGGGRLNKATILSKATEYIMQLERRNLGLEAENGALRGRVEGLEMLLMGSVNGGDDGGSAVGESGGVRVVGGWN</sequence>
<reference evidence="4" key="2">
    <citation type="submission" date="2023-06" db="EMBL/GenBank/DDBJ databases">
        <authorList>
            <consortium name="Lawrence Berkeley National Laboratory"/>
            <person name="Haridas S."/>
            <person name="Hensen N."/>
            <person name="Bonometti L."/>
            <person name="Westerberg I."/>
            <person name="Brannstrom I.O."/>
            <person name="Guillou S."/>
            <person name="Cros-Aarteil S."/>
            <person name="Calhoun S."/>
            <person name="Kuo A."/>
            <person name="Mondo S."/>
            <person name="Pangilinan J."/>
            <person name="Riley R."/>
            <person name="Labutti K."/>
            <person name="Andreopoulos B."/>
            <person name="Lipzen A."/>
            <person name="Chen C."/>
            <person name="Yanf M."/>
            <person name="Daum C."/>
            <person name="Ng V."/>
            <person name="Clum A."/>
            <person name="Steindorff A."/>
            <person name="Ohm R."/>
            <person name="Martin F."/>
            <person name="Silar P."/>
            <person name="Natvig D."/>
            <person name="Lalanne C."/>
            <person name="Gautier V."/>
            <person name="Ament-Velasquez S.L."/>
            <person name="Kruys A."/>
            <person name="Hutchinson M.I."/>
            <person name="Powell A.J."/>
            <person name="Barry K."/>
            <person name="Miller A.N."/>
            <person name="Grigoriev I.V."/>
            <person name="Debuchy R."/>
            <person name="Gladieux P."/>
            <person name="Thoren M.H."/>
            <person name="Johannesson H."/>
        </authorList>
    </citation>
    <scope>NUCLEOTIDE SEQUENCE</scope>
    <source>
        <strain evidence="4">CBS 168.71</strain>
    </source>
</reference>
<dbReference type="PANTHER" id="PTHR47336">
    <property type="entry name" value="TRANSCRIPTION FACTOR HMS1-RELATED"/>
    <property type="match status" value="1"/>
</dbReference>
<feature type="compositionally biased region" description="Basic residues" evidence="2">
    <location>
        <begin position="165"/>
        <end position="174"/>
    </location>
</feature>
<keyword evidence="4" id="KW-0238">DNA-binding</keyword>
<feature type="compositionally biased region" description="Low complexity" evidence="2">
    <location>
        <begin position="186"/>
        <end position="218"/>
    </location>
</feature>
<dbReference type="SMART" id="SM00353">
    <property type="entry name" value="HLH"/>
    <property type="match status" value="1"/>
</dbReference>
<dbReference type="PANTHER" id="PTHR47336:SF2">
    <property type="entry name" value="TRANSCRIPTION FACTOR HMS1-RELATED"/>
    <property type="match status" value="1"/>
</dbReference>
<evidence type="ECO:0000256" key="1">
    <source>
        <dbReference type="SAM" id="Coils"/>
    </source>
</evidence>
<dbReference type="PROSITE" id="PS50888">
    <property type="entry name" value="BHLH"/>
    <property type="match status" value="1"/>
</dbReference>
<organism evidence="4 5">
    <name type="scientific">Chaetomium fimeti</name>
    <dbReference type="NCBI Taxonomy" id="1854472"/>
    <lineage>
        <taxon>Eukaryota</taxon>
        <taxon>Fungi</taxon>
        <taxon>Dikarya</taxon>
        <taxon>Ascomycota</taxon>
        <taxon>Pezizomycotina</taxon>
        <taxon>Sordariomycetes</taxon>
        <taxon>Sordariomycetidae</taxon>
        <taxon>Sordariales</taxon>
        <taxon>Chaetomiaceae</taxon>
        <taxon>Chaetomium</taxon>
    </lineage>
</organism>